<dbReference type="AlphaFoldDB" id="A0AAV6HYV0"/>
<comment type="caution">
    <text evidence="2">The sequence shown here is derived from an EMBL/GenBank/DDBJ whole genome shotgun (WGS) entry which is preliminary data.</text>
</comment>
<keyword evidence="1" id="KW-1133">Transmembrane helix</keyword>
<evidence type="ECO:0000256" key="1">
    <source>
        <dbReference type="SAM" id="Phobius"/>
    </source>
</evidence>
<reference evidence="2" key="1">
    <citation type="submission" date="2020-08" db="EMBL/GenBank/DDBJ databases">
        <title>Plant Genome Project.</title>
        <authorList>
            <person name="Zhang R.-G."/>
        </authorList>
    </citation>
    <scope>NUCLEOTIDE SEQUENCE</scope>
    <source>
        <strain evidence="2">WSP0</strain>
        <tissue evidence="2">Leaf</tissue>
    </source>
</reference>
<dbReference type="Proteomes" id="UP000823749">
    <property type="component" value="Chromosome 12"/>
</dbReference>
<protein>
    <submittedName>
        <fullName evidence="2">Uncharacterized protein</fullName>
    </submittedName>
</protein>
<evidence type="ECO:0000313" key="2">
    <source>
        <dbReference type="EMBL" id="KAG5521591.1"/>
    </source>
</evidence>
<organism evidence="2 3">
    <name type="scientific">Rhododendron griersonianum</name>
    <dbReference type="NCBI Taxonomy" id="479676"/>
    <lineage>
        <taxon>Eukaryota</taxon>
        <taxon>Viridiplantae</taxon>
        <taxon>Streptophyta</taxon>
        <taxon>Embryophyta</taxon>
        <taxon>Tracheophyta</taxon>
        <taxon>Spermatophyta</taxon>
        <taxon>Magnoliopsida</taxon>
        <taxon>eudicotyledons</taxon>
        <taxon>Gunneridae</taxon>
        <taxon>Pentapetalae</taxon>
        <taxon>asterids</taxon>
        <taxon>Ericales</taxon>
        <taxon>Ericaceae</taxon>
        <taxon>Ericoideae</taxon>
        <taxon>Rhodoreae</taxon>
        <taxon>Rhododendron</taxon>
    </lineage>
</organism>
<feature type="transmembrane region" description="Helical" evidence="1">
    <location>
        <begin position="63"/>
        <end position="83"/>
    </location>
</feature>
<keyword evidence="3" id="KW-1185">Reference proteome</keyword>
<sequence length="93" mass="10446">MEDQSKAAVVAAVSWRDGCRRDGFASDMDQGGCHLEYQGKELQVGEYVLGYWHLTRKKRAGSWISLITFFEAFSMSFLMNMRLQASLGESSLG</sequence>
<proteinExistence type="predicted"/>
<gene>
    <name evidence="2" type="ORF">RHGRI_033971</name>
</gene>
<name>A0AAV6HYV0_9ERIC</name>
<keyword evidence="1" id="KW-0812">Transmembrane</keyword>
<keyword evidence="1" id="KW-0472">Membrane</keyword>
<dbReference type="EMBL" id="JACTNZ010000012">
    <property type="protein sequence ID" value="KAG5521591.1"/>
    <property type="molecule type" value="Genomic_DNA"/>
</dbReference>
<accession>A0AAV6HYV0</accession>
<evidence type="ECO:0000313" key="3">
    <source>
        <dbReference type="Proteomes" id="UP000823749"/>
    </source>
</evidence>